<protein>
    <submittedName>
        <fullName evidence="2">Uncharacterized protein</fullName>
    </submittedName>
</protein>
<evidence type="ECO:0000313" key="2">
    <source>
        <dbReference type="EMBL" id="CAF4563834.1"/>
    </source>
</evidence>
<dbReference type="EMBL" id="CAJNYV010001644">
    <property type="protein sequence ID" value="CAF3430892.1"/>
    <property type="molecule type" value="Genomic_DNA"/>
</dbReference>
<organism evidence="2 3">
    <name type="scientific">Rotaria socialis</name>
    <dbReference type="NCBI Taxonomy" id="392032"/>
    <lineage>
        <taxon>Eukaryota</taxon>
        <taxon>Metazoa</taxon>
        <taxon>Spiralia</taxon>
        <taxon>Gnathifera</taxon>
        <taxon>Rotifera</taxon>
        <taxon>Eurotatoria</taxon>
        <taxon>Bdelloidea</taxon>
        <taxon>Philodinida</taxon>
        <taxon>Philodinidae</taxon>
        <taxon>Rotaria</taxon>
    </lineage>
</organism>
<evidence type="ECO:0000313" key="1">
    <source>
        <dbReference type="EMBL" id="CAF3430892.1"/>
    </source>
</evidence>
<name>A0A820ZDR9_9BILA</name>
<reference evidence="2" key="1">
    <citation type="submission" date="2021-02" db="EMBL/GenBank/DDBJ databases">
        <authorList>
            <person name="Nowell W R."/>
        </authorList>
    </citation>
    <scope>NUCLEOTIDE SEQUENCE</scope>
</reference>
<sequence length="131" mass="14975">MLKDPIEFVVGLVDLGGCGHSDLIEQYVKHTKCPFPVYIDPTQKIHEAFELHRTLSFGKNKPNYIKSSFFSNVAKSAISQMAAGSDMFKGGDIQQVGGEYLINKMIHIYGHTKWKIQEIMWKLSNYVRYCQ</sequence>
<dbReference type="EMBL" id="CAJOBS010000379">
    <property type="protein sequence ID" value="CAF4563834.1"/>
    <property type="molecule type" value="Genomic_DNA"/>
</dbReference>
<gene>
    <name evidence="1" type="ORF">KIK155_LOCUS10810</name>
    <name evidence="2" type="ORF">TOA249_LOCUS8110</name>
</gene>
<dbReference type="InterPro" id="IPR032801">
    <property type="entry name" value="PXL2A/B/C"/>
</dbReference>
<dbReference type="AlphaFoldDB" id="A0A820ZDR9"/>
<dbReference type="Pfam" id="PF13911">
    <property type="entry name" value="AhpC-TSA_2"/>
    <property type="match status" value="1"/>
</dbReference>
<accession>A0A820ZDR9</accession>
<dbReference type="Proteomes" id="UP000663865">
    <property type="component" value="Unassembled WGS sequence"/>
</dbReference>
<dbReference type="Proteomes" id="UP000663838">
    <property type="component" value="Unassembled WGS sequence"/>
</dbReference>
<proteinExistence type="predicted"/>
<comment type="caution">
    <text evidence="2">The sequence shown here is derived from an EMBL/GenBank/DDBJ whole genome shotgun (WGS) entry which is preliminary data.</text>
</comment>
<evidence type="ECO:0000313" key="3">
    <source>
        <dbReference type="Proteomes" id="UP000663838"/>
    </source>
</evidence>